<accession>A0ABQ4Z9G0</accession>
<reference evidence="1" key="1">
    <citation type="journal article" date="2022" name="Int. J. Mol. Sci.">
        <title>Draft Genome of Tanacetum Coccineum: Genomic Comparison of Closely Related Tanacetum-Family Plants.</title>
        <authorList>
            <person name="Yamashiro T."/>
            <person name="Shiraishi A."/>
            <person name="Nakayama K."/>
            <person name="Satake H."/>
        </authorList>
    </citation>
    <scope>NUCLEOTIDE SEQUENCE</scope>
</reference>
<sequence>MCNTDPRSNITKRISQPLRNVMRLFIMVDVDGKMGEQSGQFSPELIPLAIRDMFLPLFCIDVVDEATAKMKLEITSKPIASDRSSSFATTDGGIWRAYALRQGTLPLGYVGYKEGGQLTEVVRRRQCFDKTAYLLVAE</sequence>
<evidence type="ECO:0000313" key="1">
    <source>
        <dbReference type="EMBL" id="GJS86819.1"/>
    </source>
</evidence>
<gene>
    <name evidence="1" type="ORF">Tco_0769455</name>
</gene>
<dbReference type="EMBL" id="BQNB010011148">
    <property type="protein sequence ID" value="GJS86819.1"/>
    <property type="molecule type" value="Genomic_DNA"/>
</dbReference>
<comment type="caution">
    <text evidence="1">The sequence shown here is derived from an EMBL/GenBank/DDBJ whole genome shotgun (WGS) entry which is preliminary data.</text>
</comment>
<name>A0ABQ4Z9G0_9ASTR</name>
<dbReference type="Proteomes" id="UP001151760">
    <property type="component" value="Unassembled WGS sequence"/>
</dbReference>
<proteinExistence type="predicted"/>
<protein>
    <submittedName>
        <fullName evidence="1">Uncharacterized protein</fullName>
    </submittedName>
</protein>
<reference evidence="1" key="2">
    <citation type="submission" date="2022-01" db="EMBL/GenBank/DDBJ databases">
        <authorList>
            <person name="Yamashiro T."/>
            <person name="Shiraishi A."/>
            <person name="Satake H."/>
            <person name="Nakayama K."/>
        </authorList>
    </citation>
    <scope>NUCLEOTIDE SEQUENCE</scope>
</reference>
<keyword evidence="2" id="KW-1185">Reference proteome</keyword>
<organism evidence="1 2">
    <name type="scientific">Tanacetum coccineum</name>
    <dbReference type="NCBI Taxonomy" id="301880"/>
    <lineage>
        <taxon>Eukaryota</taxon>
        <taxon>Viridiplantae</taxon>
        <taxon>Streptophyta</taxon>
        <taxon>Embryophyta</taxon>
        <taxon>Tracheophyta</taxon>
        <taxon>Spermatophyta</taxon>
        <taxon>Magnoliopsida</taxon>
        <taxon>eudicotyledons</taxon>
        <taxon>Gunneridae</taxon>
        <taxon>Pentapetalae</taxon>
        <taxon>asterids</taxon>
        <taxon>campanulids</taxon>
        <taxon>Asterales</taxon>
        <taxon>Asteraceae</taxon>
        <taxon>Asteroideae</taxon>
        <taxon>Anthemideae</taxon>
        <taxon>Anthemidinae</taxon>
        <taxon>Tanacetum</taxon>
    </lineage>
</organism>
<evidence type="ECO:0000313" key="2">
    <source>
        <dbReference type="Proteomes" id="UP001151760"/>
    </source>
</evidence>